<proteinExistence type="predicted"/>
<keyword evidence="2" id="KW-1185">Reference proteome</keyword>
<gene>
    <name evidence="1" type="ORF">MKW98_013066</name>
</gene>
<dbReference type="AlphaFoldDB" id="A0AAD4XT51"/>
<accession>A0AAD4XT51</accession>
<evidence type="ECO:0000313" key="1">
    <source>
        <dbReference type="EMBL" id="KAI3942414.1"/>
    </source>
</evidence>
<comment type="caution">
    <text evidence="1">The sequence shown here is derived from an EMBL/GenBank/DDBJ whole genome shotgun (WGS) entry which is preliminary data.</text>
</comment>
<dbReference type="EMBL" id="JAJJMB010004648">
    <property type="protein sequence ID" value="KAI3942414.1"/>
    <property type="molecule type" value="Genomic_DNA"/>
</dbReference>
<protein>
    <submittedName>
        <fullName evidence="1">Uncharacterized protein</fullName>
    </submittedName>
</protein>
<reference evidence="1" key="1">
    <citation type="submission" date="2022-04" db="EMBL/GenBank/DDBJ databases">
        <title>A functionally conserved STORR gene fusion in Papaver species that diverged 16.8 million years ago.</title>
        <authorList>
            <person name="Catania T."/>
        </authorList>
    </citation>
    <scope>NUCLEOTIDE SEQUENCE</scope>
    <source>
        <strain evidence="1">S-188037</strain>
    </source>
</reference>
<evidence type="ECO:0000313" key="2">
    <source>
        <dbReference type="Proteomes" id="UP001202328"/>
    </source>
</evidence>
<sequence length="84" mass="9895">MLSSTASKFQFLQRLPILSTHFTYRSTIFTKMMTDQSRKEGITSQGNAVISDCTIFLRLKLARHSMYLHLRLEICSNQWQYNMQ</sequence>
<name>A0AAD4XT51_9MAGN</name>
<dbReference type="Proteomes" id="UP001202328">
    <property type="component" value="Unassembled WGS sequence"/>
</dbReference>
<organism evidence="1 2">
    <name type="scientific">Papaver atlanticum</name>
    <dbReference type="NCBI Taxonomy" id="357466"/>
    <lineage>
        <taxon>Eukaryota</taxon>
        <taxon>Viridiplantae</taxon>
        <taxon>Streptophyta</taxon>
        <taxon>Embryophyta</taxon>
        <taxon>Tracheophyta</taxon>
        <taxon>Spermatophyta</taxon>
        <taxon>Magnoliopsida</taxon>
        <taxon>Ranunculales</taxon>
        <taxon>Papaveraceae</taxon>
        <taxon>Papaveroideae</taxon>
        <taxon>Papaver</taxon>
    </lineage>
</organism>